<comment type="caution">
    <text evidence="1">The sequence shown here is derived from an EMBL/GenBank/DDBJ whole genome shotgun (WGS) entry which is preliminary data.</text>
</comment>
<evidence type="ECO:0000313" key="2">
    <source>
        <dbReference type="Proteomes" id="UP001239111"/>
    </source>
</evidence>
<protein>
    <submittedName>
        <fullName evidence="1">Uncharacterized protein</fullName>
    </submittedName>
</protein>
<organism evidence="1 2">
    <name type="scientific">Eretmocerus hayati</name>
    <dbReference type="NCBI Taxonomy" id="131215"/>
    <lineage>
        <taxon>Eukaryota</taxon>
        <taxon>Metazoa</taxon>
        <taxon>Ecdysozoa</taxon>
        <taxon>Arthropoda</taxon>
        <taxon>Hexapoda</taxon>
        <taxon>Insecta</taxon>
        <taxon>Pterygota</taxon>
        <taxon>Neoptera</taxon>
        <taxon>Endopterygota</taxon>
        <taxon>Hymenoptera</taxon>
        <taxon>Apocrita</taxon>
        <taxon>Proctotrupomorpha</taxon>
        <taxon>Chalcidoidea</taxon>
        <taxon>Aphelinidae</taxon>
        <taxon>Aphelininae</taxon>
        <taxon>Eretmocerus</taxon>
    </lineage>
</organism>
<name>A0ACC2NWK0_9HYME</name>
<accession>A0ACC2NWK0</accession>
<sequence length="106" mass="12182">MNIHDFIRSKTTIDVSNQGSENVSWSAIVKNEKKPVNYGRGERPYHLEASSRKPPKKSPKKKNTENHVMDVNLSTPRAESKRVEELDFSHILPAVRMVCRIHSCRI</sequence>
<gene>
    <name evidence="1" type="ORF">QAD02_005854</name>
</gene>
<reference evidence="1" key="1">
    <citation type="submission" date="2023-04" db="EMBL/GenBank/DDBJ databases">
        <title>A chromosome-level genome assembly of the parasitoid wasp Eretmocerus hayati.</title>
        <authorList>
            <person name="Zhong Y."/>
            <person name="Liu S."/>
            <person name="Liu Y."/>
        </authorList>
    </citation>
    <scope>NUCLEOTIDE SEQUENCE</scope>
    <source>
        <strain evidence="1">ZJU_SS_LIU_2023</strain>
    </source>
</reference>
<dbReference type="Proteomes" id="UP001239111">
    <property type="component" value="Chromosome 3"/>
</dbReference>
<dbReference type="EMBL" id="CM056743">
    <property type="protein sequence ID" value="KAJ8674592.1"/>
    <property type="molecule type" value="Genomic_DNA"/>
</dbReference>
<evidence type="ECO:0000313" key="1">
    <source>
        <dbReference type="EMBL" id="KAJ8674592.1"/>
    </source>
</evidence>
<proteinExistence type="predicted"/>
<keyword evidence="2" id="KW-1185">Reference proteome</keyword>